<dbReference type="InterPro" id="IPR003813">
    <property type="entry name" value="MvhD/FlpD"/>
</dbReference>
<evidence type="ECO:0008006" key="11">
    <source>
        <dbReference type="Google" id="ProtNLM"/>
    </source>
</evidence>
<feature type="transmembrane region" description="Helical" evidence="6">
    <location>
        <begin position="288"/>
        <end position="307"/>
    </location>
</feature>
<dbReference type="InterPro" id="IPR017900">
    <property type="entry name" value="4Fe4S_Fe_S_CS"/>
</dbReference>
<dbReference type="PROSITE" id="PS51379">
    <property type="entry name" value="4FE4S_FER_2"/>
    <property type="match status" value="2"/>
</dbReference>
<evidence type="ECO:0000256" key="3">
    <source>
        <dbReference type="ARBA" id="ARBA00023002"/>
    </source>
</evidence>
<dbReference type="Proteomes" id="UP001501627">
    <property type="component" value="Unassembled WGS sequence"/>
</dbReference>
<keyword evidence="3" id="KW-0560">Oxidoreductase</keyword>
<feature type="transmembrane region" description="Helical" evidence="6">
    <location>
        <begin position="200"/>
        <end position="223"/>
    </location>
</feature>
<dbReference type="Gene3D" id="3.30.70.20">
    <property type="match status" value="1"/>
</dbReference>
<dbReference type="PANTHER" id="PTHR19271:SF16">
    <property type="entry name" value="CYTOCHROME B"/>
    <property type="match status" value="1"/>
</dbReference>
<evidence type="ECO:0000313" key="9">
    <source>
        <dbReference type="EMBL" id="GAA4005849.1"/>
    </source>
</evidence>
<dbReference type="InterPro" id="IPR016174">
    <property type="entry name" value="Di-haem_cyt_TM"/>
</dbReference>
<dbReference type="EMBL" id="BAABBP010000047">
    <property type="protein sequence ID" value="GAA4005849.1"/>
    <property type="molecule type" value="Genomic_DNA"/>
</dbReference>
<accession>A0ABP7S2P7</accession>
<evidence type="ECO:0000256" key="6">
    <source>
        <dbReference type="SAM" id="Phobius"/>
    </source>
</evidence>
<dbReference type="Gene3D" id="1.20.810.10">
    <property type="entry name" value="Cytochrome Bc1 Complex, Chain C"/>
    <property type="match status" value="1"/>
</dbReference>
<feature type="domain" description="4Fe-4S ferredoxin-type" evidence="8">
    <location>
        <begin position="351"/>
        <end position="380"/>
    </location>
</feature>
<dbReference type="PROSITE" id="PS00198">
    <property type="entry name" value="4FE4S_FER_1"/>
    <property type="match status" value="1"/>
</dbReference>
<protein>
    <recommendedName>
        <fullName evidence="11">Hydrogenase iron-sulfur subunit</fullName>
    </recommendedName>
</protein>
<feature type="domain" description="Cytochrome b/b6 N-terminal region profile" evidence="7">
    <location>
        <begin position="32"/>
        <end position="235"/>
    </location>
</feature>
<keyword evidence="6" id="KW-0812">Transmembrane</keyword>
<dbReference type="Pfam" id="PF00033">
    <property type="entry name" value="Cytochrome_B"/>
    <property type="match status" value="1"/>
</dbReference>
<dbReference type="InterPro" id="IPR017896">
    <property type="entry name" value="4Fe4S_Fe-S-bd"/>
</dbReference>
<evidence type="ECO:0000313" key="10">
    <source>
        <dbReference type="Proteomes" id="UP001501627"/>
    </source>
</evidence>
<keyword evidence="5" id="KW-0411">Iron-sulfur</keyword>
<reference evidence="10" key="1">
    <citation type="journal article" date="2019" name="Int. J. Syst. Evol. Microbiol.">
        <title>The Global Catalogue of Microorganisms (GCM) 10K type strain sequencing project: providing services to taxonomists for standard genome sequencing and annotation.</title>
        <authorList>
            <consortium name="The Broad Institute Genomics Platform"/>
            <consortium name="The Broad Institute Genome Sequencing Center for Infectious Disease"/>
            <person name="Wu L."/>
            <person name="Ma J."/>
        </authorList>
    </citation>
    <scope>NUCLEOTIDE SEQUENCE [LARGE SCALE GENOMIC DNA]</scope>
    <source>
        <strain evidence="10">JCM 17561</strain>
    </source>
</reference>
<dbReference type="PROSITE" id="PS51002">
    <property type="entry name" value="CYTB_NTER"/>
    <property type="match status" value="1"/>
</dbReference>
<evidence type="ECO:0000256" key="2">
    <source>
        <dbReference type="ARBA" id="ARBA00022723"/>
    </source>
</evidence>
<keyword evidence="6" id="KW-0472">Membrane</keyword>
<feature type="domain" description="4Fe-4S ferredoxin-type" evidence="8">
    <location>
        <begin position="314"/>
        <end position="343"/>
    </location>
</feature>
<evidence type="ECO:0000259" key="8">
    <source>
        <dbReference type="PROSITE" id="PS51379"/>
    </source>
</evidence>
<dbReference type="Pfam" id="PF02662">
    <property type="entry name" value="FlpD"/>
    <property type="match status" value="1"/>
</dbReference>
<keyword evidence="2" id="KW-0479">Metal-binding</keyword>
<evidence type="ECO:0000259" key="7">
    <source>
        <dbReference type="PROSITE" id="PS51002"/>
    </source>
</evidence>
<comment type="subunit">
    <text evidence="1">The main subunits of complex b-c1 are: cytochrome b, cytochrome c1 and the Rieske protein.</text>
</comment>
<proteinExistence type="predicted"/>
<dbReference type="SUPFAM" id="SSF54862">
    <property type="entry name" value="4Fe-4S ferredoxins"/>
    <property type="match status" value="1"/>
</dbReference>
<gene>
    <name evidence="9" type="ORF">GCM10022279_32360</name>
</gene>
<keyword evidence="10" id="KW-1185">Reference proteome</keyword>
<dbReference type="PANTHER" id="PTHR19271">
    <property type="entry name" value="CYTOCHROME B"/>
    <property type="match status" value="1"/>
</dbReference>
<dbReference type="InterPro" id="IPR027387">
    <property type="entry name" value="Cytb/b6-like_sf"/>
</dbReference>
<keyword evidence="6" id="KW-1133">Transmembrane helix</keyword>
<evidence type="ECO:0000256" key="4">
    <source>
        <dbReference type="ARBA" id="ARBA00023004"/>
    </source>
</evidence>
<name>A0ABP7S2P7_9BURK</name>
<evidence type="ECO:0000256" key="1">
    <source>
        <dbReference type="ARBA" id="ARBA00011649"/>
    </source>
</evidence>
<keyword evidence="4" id="KW-0408">Iron</keyword>
<evidence type="ECO:0000256" key="5">
    <source>
        <dbReference type="ARBA" id="ARBA00023014"/>
    </source>
</evidence>
<dbReference type="InterPro" id="IPR005797">
    <property type="entry name" value="Cyt_b/b6_N"/>
</dbReference>
<dbReference type="Pfam" id="PF12838">
    <property type="entry name" value="Fer4_7"/>
    <property type="match status" value="1"/>
</dbReference>
<feature type="transmembrane region" description="Helical" evidence="6">
    <location>
        <begin position="235"/>
        <end position="254"/>
    </location>
</feature>
<organism evidence="9 10">
    <name type="scientific">Comamonas faecalis</name>
    <dbReference type="NCBI Taxonomy" id="1387849"/>
    <lineage>
        <taxon>Bacteria</taxon>
        <taxon>Pseudomonadati</taxon>
        <taxon>Pseudomonadota</taxon>
        <taxon>Betaproteobacteria</taxon>
        <taxon>Burkholderiales</taxon>
        <taxon>Comamonadaceae</taxon>
        <taxon>Comamonas</taxon>
    </lineage>
</organism>
<feature type="transmembrane region" description="Helical" evidence="6">
    <location>
        <begin position="139"/>
        <end position="159"/>
    </location>
</feature>
<feature type="transmembrane region" description="Helical" evidence="6">
    <location>
        <begin position="59"/>
        <end position="78"/>
    </location>
</feature>
<dbReference type="SUPFAM" id="SSF81342">
    <property type="entry name" value="Transmembrane di-heme cytochromes"/>
    <property type="match status" value="1"/>
</dbReference>
<comment type="caution">
    <text evidence="9">The sequence shown here is derived from an EMBL/GenBank/DDBJ whole genome shotgun (WGS) entry which is preliminary data.</text>
</comment>
<sequence>MTHASPMASPATATLARGGIHFTTASSASRGAAAWRALEHALDGLCGPQANPLKHLGALAVWLLWLLMASGVILYILLDTSAAGAYTSIAALADTPWRLGDLLRGTHRYATDAFAIVLAVHVVREWALGHFKHFRRMPWITGVPLVALFFISAINGFWLNWDRLGQYSVTSTAEWLDALPLFASPLARNFLDAASLGDRLLTLFVFMHIGVPLLLVFGLWFHIQRIAHAHIMPPRALAWGSLLVLLLLSLALPVRSQGPADLASAPGALALDWFVLFIHPLVDATSPWTGWALVLAAFSLLMLPVLLPAGTRPPVAVVYPEHCSGCMRCFDDCPYSAITMVPHANGRASMRMAAVDADLCASCGICAGSCPSSTPFRSTEQLVTGIDMPQLPIDALRRTLEQGLQALPGPRRYVVFGCDQGVQTRILAPDVLQCGLICAGMLPPSFIEYALRAGADGVLVAGCREGGCEFRLGQRWTHERLTGLRAPQLRGSVPASRWHATWVDHADAPALLAAVQNLRRAEHAPPVAEEKIE</sequence>